<reference evidence="4 5" key="1">
    <citation type="submission" date="2018-11" db="EMBL/GenBank/DDBJ databases">
        <title>Taxonoimc description of Halomarina strain SPP-AMP-1.</title>
        <authorList>
            <person name="Pal Y."/>
            <person name="Srinivasana K."/>
            <person name="Verma A."/>
            <person name="Kumar P."/>
        </authorList>
    </citation>
    <scope>NUCLEOTIDE SEQUENCE [LARGE SCALE GENOMIC DNA]</scope>
    <source>
        <strain evidence="4 5">SPP-AMP-1</strain>
    </source>
</reference>
<dbReference type="InterPro" id="IPR007050">
    <property type="entry name" value="HTH_bacterioopsin"/>
</dbReference>
<evidence type="ECO:0000256" key="2">
    <source>
        <dbReference type="ARBA" id="ARBA00023163"/>
    </source>
</evidence>
<dbReference type="PANTHER" id="PTHR34236">
    <property type="entry name" value="DIMETHYL SULFOXIDE REDUCTASE TRANSCRIPTIONAL ACTIVATOR"/>
    <property type="match status" value="1"/>
</dbReference>
<feature type="domain" description="HTH bat-type" evidence="3">
    <location>
        <begin position="154"/>
        <end position="205"/>
    </location>
</feature>
<keyword evidence="1" id="KW-0805">Transcription regulation</keyword>
<comment type="caution">
    <text evidence="4">The sequence shown here is derived from an EMBL/GenBank/DDBJ whole genome shotgun (WGS) entry which is preliminary data.</text>
</comment>
<protein>
    <recommendedName>
        <fullName evidence="3">HTH bat-type domain-containing protein</fullName>
    </recommendedName>
</protein>
<evidence type="ECO:0000313" key="5">
    <source>
        <dbReference type="Proteomes" id="UP000282322"/>
    </source>
</evidence>
<dbReference type="InterPro" id="IPR013324">
    <property type="entry name" value="RNA_pol_sigma_r3/r4-like"/>
</dbReference>
<dbReference type="Gene3D" id="1.10.10.10">
    <property type="entry name" value="Winged helix-like DNA-binding domain superfamily/Winged helix DNA-binding domain"/>
    <property type="match status" value="1"/>
</dbReference>
<accession>A0A3P3RL79</accession>
<dbReference type="SUPFAM" id="SSF88659">
    <property type="entry name" value="Sigma3 and sigma4 domains of RNA polymerase sigma factors"/>
    <property type="match status" value="1"/>
</dbReference>
<organism evidence="4 5">
    <name type="scientific">Halocatena pleomorpha</name>
    <dbReference type="NCBI Taxonomy" id="1785090"/>
    <lineage>
        <taxon>Archaea</taxon>
        <taxon>Methanobacteriati</taxon>
        <taxon>Methanobacteriota</taxon>
        <taxon>Stenosarchaea group</taxon>
        <taxon>Halobacteria</taxon>
        <taxon>Halobacteriales</taxon>
        <taxon>Natronomonadaceae</taxon>
        <taxon>Halocatena</taxon>
    </lineage>
</organism>
<proteinExistence type="predicted"/>
<dbReference type="InterPro" id="IPR036388">
    <property type="entry name" value="WH-like_DNA-bd_sf"/>
</dbReference>
<dbReference type="Proteomes" id="UP000282322">
    <property type="component" value="Unassembled WGS sequence"/>
</dbReference>
<evidence type="ECO:0000259" key="3">
    <source>
        <dbReference type="Pfam" id="PF04967"/>
    </source>
</evidence>
<evidence type="ECO:0000256" key="1">
    <source>
        <dbReference type="ARBA" id="ARBA00023015"/>
    </source>
</evidence>
<evidence type="ECO:0000313" key="4">
    <source>
        <dbReference type="EMBL" id="RRJ34074.1"/>
    </source>
</evidence>
<keyword evidence="2" id="KW-0804">Transcription</keyword>
<name>A0A3P3RL79_9EURY</name>
<keyword evidence="5" id="KW-1185">Reference proteome</keyword>
<dbReference type="PANTHER" id="PTHR34236:SF1">
    <property type="entry name" value="DIMETHYL SULFOXIDE REDUCTASE TRANSCRIPTIONAL ACTIVATOR"/>
    <property type="match status" value="1"/>
</dbReference>
<gene>
    <name evidence="4" type="ORF">EIK79_00835</name>
</gene>
<dbReference type="AlphaFoldDB" id="A0A3P3RL79"/>
<dbReference type="EMBL" id="RRCH01000002">
    <property type="protein sequence ID" value="RRJ34074.1"/>
    <property type="molecule type" value="Genomic_DNA"/>
</dbReference>
<dbReference type="Pfam" id="PF04967">
    <property type="entry name" value="HTH_10"/>
    <property type="match status" value="1"/>
</dbReference>
<sequence>MRELVIEWSPVTPYECWGGFFHLLCQKKIQRARLCSCQGDRSKWVLEAEDHTDDTDLTTTDCVRSVQELFRGRGVREYLAIVDNPDNCLLVTDCFEKALCKTSISFAGDVVRITLVASEETINEISQSMENSRFRFQIIRLRKYTGMKGSLDALTQRQKEVIQLAYEQGHYNVPQQISIKELATMLELDKSTVWEHLRRAEQNLLSEIINSDVTRDDRRIASGVTR</sequence>